<evidence type="ECO:0000313" key="4">
    <source>
        <dbReference type="Proteomes" id="UP000700732"/>
    </source>
</evidence>
<reference evidence="3 4" key="1">
    <citation type="submission" date="2019-06" db="EMBL/GenBank/DDBJ databases">
        <title>Spirosoma utsteinense sp. nov. isolated from Antarctic ice-free soils.</title>
        <authorList>
            <person name="Tahon G."/>
        </authorList>
    </citation>
    <scope>NUCLEOTIDE SEQUENCE [LARGE SCALE GENOMIC DNA]</scope>
    <source>
        <strain evidence="3 4">LMG 31447</strain>
    </source>
</reference>
<proteinExistence type="predicted"/>
<dbReference type="EMBL" id="VFIA01000073">
    <property type="protein sequence ID" value="MBC3795021.1"/>
    <property type="molecule type" value="Genomic_DNA"/>
</dbReference>
<evidence type="ECO:0008006" key="5">
    <source>
        <dbReference type="Google" id="ProtNLM"/>
    </source>
</evidence>
<protein>
    <recommendedName>
        <fullName evidence="5">Glycosyl transferase family 11</fullName>
    </recommendedName>
</protein>
<comment type="caution">
    <text evidence="3">The sequence shown here is derived from an EMBL/GenBank/DDBJ whole genome shotgun (WGS) entry which is preliminary data.</text>
</comment>
<dbReference type="RefSeq" id="WP_186742091.1">
    <property type="nucleotide sequence ID" value="NZ_VFIA01000073.1"/>
</dbReference>
<evidence type="ECO:0000256" key="1">
    <source>
        <dbReference type="ARBA" id="ARBA00022676"/>
    </source>
</evidence>
<name>A0ABR6WER8_9BACT</name>
<dbReference type="Pfam" id="PF01531">
    <property type="entry name" value="Glyco_transf_11"/>
    <property type="match status" value="1"/>
</dbReference>
<accession>A0ABR6WER8</accession>
<sequence>MKYNNLIKKIKNKLWSILLKKCKYKNLHFKLYKSYWNLLFNSRIKNNDSRQNYYSAIPNKGAGIGHQMANWIAGYWYAKQFDLKFAHSPFSTEEWEKFLGLGENENSVDYLINTKGYKKVRLPIFDEFKLDEISLVKKIIKSYGNQKIVFIAEQDQGYRDQFGVQNDIKLKFCTAASRKKDVIIYDKSKYNIAIHIRRGDITVGQKNKHYSFLKRWQDNSYFENVLDNALQHLKTDKEIAIYVFSQGNIDDFKNFEKHENIIFCLDMSAQQSFLHMVNADLLITSKSSFSFKPALLSNGIKICPKDFWHGYPKQSDWILAEEDGKINTNLIIK</sequence>
<keyword evidence="2" id="KW-0808">Transferase</keyword>
<evidence type="ECO:0000313" key="3">
    <source>
        <dbReference type="EMBL" id="MBC3795021.1"/>
    </source>
</evidence>
<keyword evidence="1" id="KW-0328">Glycosyltransferase</keyword>
<organism evidence="3 4">
    <name type="scientific">Spirosoma utsteinense</name>
    <dbReference type="NCBI Taxonomy" id="2585773"/>
    <lineage>
        <taxon>Bacteria</taxon>
        <taxon>Pseudomonadati</taxon>
        <taxon>Bacteroidota</taxon>
        <taxon>Cytophagia</taxon>
        <taxon>Cytophagales</taxon>
        <taxon>Cytophagaceae</taxon>
        <taxon>Spirosoma</taxon>
    </lineage>
</organism>
<evidence type="ECO:0000256" key="2">
    <source>
        <dbReference type="ARBA" id="ARBA00022679"/>
    </source>
</evidence>
<dbReference type="Proteomes" id="UP000700732">
    <property type="component" value="Unassembled WGS sequence"/>
</dbReference>
<gene>
    <name evidence="3" type="ORF">FH603_5553</name>
</gene>
<dbReference type="InterPro" id="IPR002516">
    <property type="entry name" value="Glyco_trans_11"/>
</dbReference>
<keyword evidence="4" id="KW-1185">Reference proteome</keyword>